<evidence type="ECO:0000313" key="1">
    <source>
        <dbReference type="EMBL" id="KIM72737.1"/>
    </source>
</evidence>
<evidence type="ECO:0000313" key="2">
    <source>
        <dbReference type="Proteomes" id="UP000054166"/>
    </source>
</evidence>
<dbReference type="InParanoid" id="A0A0C3B606"/>
<accession>A0A0C3B606</accession>
<proteinExistence type="predicted"/>
<keyword evidence="2" id="KW-1185">Reference proteome</keyword>
<name>A0A0C3B606_PILCF</name>
<reference evidence="1 2" key="1">
    <citation type="submission" date="2014-04" db="EMBL/GenBank/DDBJ databases">
        <authorList>
            <consortium name="DOE Joint Genome Institute"/>
            <person name="Kuo A."/>
            <person name="Tarkka M."/>
            <person name="Buscot F."/>
            <person name="Kohler A."/>
            <person name="Nagy L.G."/>
            <person name="Floudas D."/>
            <person name="Copeland A."/>
            <person name="Barry K.W."/>
            <person name="Cichocki N."/>
            <person name="Veneault-Fourrey C."/>
            <person name="LaButti K."/>
            <person name="Lindquist E.A."/>
            <person name="Lipzen A."/>
            <person name="Lundell T."/>
            <person name="Morin E."/>
            <person name="Murat C."/>
            <person name="Sun H."/>
            <person name="Tunlid A."/>
            <person name="Henrissat B."/>
            <person name="Grigoriev I.V."/>
            <person name="Hibbett D.S."/>
            <person name="Martin F."/>
            <person name="Nordberg H.P."/>
            <person name="Cantor M.N."/>
            <person name="Hua S.X."/>
        </authorList>
    </citation>
    <scope>NUCLEOTIDE SEQUENCE [LARGE SCALE GENOMIC DNA]</scope>
    <source>
        <strain evidence="1 2">F 1598</strain>
    </source>
</reference>
<reference evidence="2" key="2">
    <citation type="submission" date="2015-01" db="EMBL/GenBank/DDBJ databases">
        <title>Evolutionary Origins and Diversification of the Mycorrhizal Mutualists.</title>
        <authorList>
            <consortium name="DOE Joint Genome Institute"/>
            <consortium name="Mycorrhizal Genomics Consortium"/>
            <person name="Kohler A."/>
            <person name="Kuo A."/>
            <person name="Nagy L.G."/>
            <person name="Floudas D."/>
            <person name="Copeland A."/>
            <person name="Barry K.W."/>
            <person name="Cichocki N."/>
            <person name="Veneault-Fourrey C."/>
            <person name="LaButti K."/>
            <person name="Lindquist E.A."/>
            <person name="Lipzen A."/>
            <person name="Lundell T."/>
            <person name="Morin E."/>
            <person name="Murat C."/>
            <person name="Riley R."/>
            <person name="Ohm R."/>
            <person name="Sun H."/>
            <person name="Tunlid A."/>
            <person name="Henrissat B."/>
            <person name="Grigoriev I.V."/>
            <person name="Hibbett D.S."/>
            <person name="Martin F."/>
        </authorList>
    </citation>
    <scope>NUCLEOTIDE SEQUENCE [LARGE SCALE GENOMIC DNA]</scope>
    <source>
        <strain evidence="2">F 1598</strain>
    </source>
</reference>
<protein>
    <submittedName>
        <fullName evidence="1">Uncharacterized protein</fullName>
    </submittedName>
</protein>
<organism evidence="1 2">
    <name type="scientific">Piloderma croceum (strain F 1598)</name>
    <dbReference type="NCBI Taxonomy" id="765440"/>
    <lineage>
        <taxon>Eukaryota</taxon>
        <taxon>Fungi</taxon>
        <taxon>Dikarya</taxon>
        <taxon>Basidiomycota</taxon>
        <taxon>Agaricomycotina</taxon>
        <taxon>Agaricomycetes</taxon>
        <taxon>Agaricomycetidae</taxon>
        <taxon>Atheliales</taxon>
        <taxon>Atheliaceae</taxon>
        <taxon>Piloderma</taxon>
    </lineage>
</organism>
<dbReference type="Proteomes" id="UP000054166">
    <property type="component" value="Unassembled WGS sequence"/>
</dbReference>
<dbReference type="HOGENOM" id="CLU_2484135_0_0_1"/>
<gene>
    <name evidence="1" type="ORF">PILCRDRAFT_15868</name>
</gene>
<dbReference type="AlphaFoldDB" id="A0A0C3B606"/>
<sequence>MSAILYHLLSGNLSTQSQSHSILFHGIKVPSPESGPPCGLDLPGLNLTIHLDHFQALHGLKEWAHCTFWLSCHFPPPSFNILLVSYS</sequence>
<dbReference type="EMBL" id="KN833110">
    <property type="protein sequence ID" value="KIM72737.1"/>
    <property type="molecule type" value="Genomic_DNA"/>
</dbReference>